<dbReference type="AlphaFoldDB" id="A0A7W7B0L6"/>
<evidence type="ECO:0008006" key="3">
    <source>
        <dbReference type="Google" id="ProtNLM"/>
    </source>
</evidence>
<evidence type="ECO:0000313" key="1">
    <source>
        <dbReference type="EMBL" id="MBB4631664.1"/>
    </source>
</evidence>
<dbReference type="Proteomes" id="UP000566324">
    <property type="component" value="Unassembled WGS sequence"/>
</dbReference>
<organism evidence="1 2">
    <name type="scientific">Sphingosinicella soli</name>
    <dbReference type="NCBI Taxonomy" id="333708"/>
    <lineage>
        <taxon>Bacteria</taxon>
        <taxon>Pseudomonadati</taxon>
        <taxon>Pseudomonadota</taxon>
        <taxon>Alphaproteobacteria</taxon>
        <taxon>Sphingomonadales</taxon>
        <taxon>Sphingosinicellaceae</taxon>
        <taxon>Sphingosinicella</taxon>
    </lineage>
</organism>
<dbReference type="EMBL" id="JACHNZ010000011">
    <property type="protein sequence ID" value="MBB4631664.1"/>
    <property type="molecule type" value="Genomic_DNA"/>
</dbReference>
<evidence type="ECO:0000313" key="2">
    <source>
        <dbReference type="Proteomes" id="UP000566324"/>
    </source>
</evidence>
<protein>
    <recommendedName>
        <fullName evidence="3">Esterase</fullName>
    </recommendedName>
</protein>
<dbReference type="InterPro" id="IPR029058">
    <property type="entry name" value="AB_hydrolase_fold"/>
</dbReference>
<keyword evidence="2" id="KW-1185">Reference proteome</keyword>
<accession>A0A7W7B0L6</accession>
<name>A0A7W7B0L6_9SPHN</name>
<dbReference type="Pfam" id="PF06821">
    <property type="entry name" value="Ser_hydrolase"/>
    <property type="match status" value="1"/>
</dbReference>
<dbReference type="Gene3D" id="3.40.50.1820">
    <property type="entry name" value="alpha/beta hydrolase"/>
    <property type="match status" value="1"/>
</dbReference>
<gene>
    <name evidence="1" type="ORF">GGQ98_001276</name>
</gene>
<sequence>MSDLEPRILTVPGLGGSGPRHWQTLWEARRSDTVRAELGDWDRPCLDTWVTRLNAAIETSPRPVILVAHSLGCLATAWWVALRGQAYGAPVAGALLVAPPDTDREATSRFASFHDLPDVFLPFPSIVVASRDDPYAEFSHASFLARSWGSFLVDAGHCGHINADSGIGDWPFGTRLLERLIFAAKGRLRPEAAPSVIINSGIAARSSQRTAAF</sequence>
<comment type="caution">
    <text evidence="1">The sequence shown here is derived from an EMBL/GenBank/DDBJ whole genome shotgun (WGS) entry which is preliminary data.</text>
</comment>
<dbReference type="SUPFAM" id="SSF53474">
    <property type="entry name" value="alpha/beta-Hydrolases"/>
    <property type="match status" value="1"/>
</dbReference>
<dbReference type="RefSeq" id="WP_184066750.1">
    <property type="nucleotide sequence ID" value="NZ_JACHNZ010000011.1"/>
</dbReference>
<proteinExistence type="predicted"/>
<dbReference type="GO" id="GO:0016787">
    <property type="term" value="F:hydrolase activity"/>
    <property type="evidence" value="ECO:0007669"/>
    <property type="project" value="InterPro"/>
</dbReference>
<dbReference type="InterPro" id="IPR010662">
    <property type="entry name" value="RBBP9/YdeN"/>
</dbReference>
<reference evidence="1 2" key="1">
    <citation type="submission" date="2020-08" db="EMBL/GenBank/DDBJ databases">
        <title>Genomic Encyclopedia of Type Strains, Phase IV (KMG-IV): sequencing the most valuable type-strain genomes for metagenomic binning, comparative biology and taxonomic classification.</title>
        <authorList>
            <person name="Goeker M."/>
        </authorList>
    </citation>
    <scope>NUCLEOTIDE SEQUENCE [LARGE SCALE GENOMIC DNA]</scope>
    <source>
        <strain evidence="1 2">DSM 17328</strain>
    </source>
</reference>